<feature type="region of interest" description="Disordered" evidence="1">
    <location>
        <begin position="50"/>
        <end position="82"/>
    </location>
</feature>
<keyword evidence="3" id="KW-1185">Reference proteome</keyword>
<name>A0AAD1S0T0_PELCU</name>
<gene>
    <name evidence="2" type="ORF">PECUL_23A019799</name>
</gene>
<organism evidence="2 3">
    <name type="scientific">Pelobates cultripes</name>
    <name type="common">Western spadefoot toad</name>
    <dbReference type="NCBI Taxonomy" id="61616"/>
    <lineage>
        <taxon>Eukaryota</taxon>
        <taxon>Metazoa</taxon>
        <taxon>Chordata</taxon>
        <taxon>Craniata</taxon>
        <taxon>Vertebrata</taxon>
        <taxon>Euteleostomi</taxon>
        <taxon>Amphibia</taxon>
        <taxon>Batrachia</taxon>
        <taxon>Anura</taxon>
        <taxon>Pelobatoidea</taxon>
        <taxon>Pelobatidae</taxon>
        <taxon>Pelobates</taxon>
    </lineage>
</organism>
<reference evidence="2" key="1">
    <citation type="submission" date="2022-03" db="EMBL/GenBank/DDBJ databases">
        <authorList>
            <person name="Alioto T."/>
            <person name="Alioto T."/>
            <person name="Gomez Garrido J."/>
        </authorList>
    </citation>
    <scope>NUCLEOTIDE SEQUENCE</scope>
</reference>
<dbReference type="EMBL" id="OW240915">
    <property type="protein sequence ID" value="CAH2284905.1"/>
    <property type="molecule type" value="Genomic_DNA"/>
</dbReference>
<dbReference type="Proteomes" id="UP001295444">
    <property type="component" value="Chromosome 04"/>
</dbReference>
<evidence type="ECO:0000313" key="3">
    <source>
        <dbReference type="Proteomes" id="UP001295444"/>
    </source>
</evidence>
<sequence>MRGRDFRLTGADACSESCDMERHIAVKQTGYTGPPEVENVEAVPQTLVHTMAPPKTPSGQDLFSTREEGEGSDSEPLTLHAEDISVSEQRLVDRLADLRTTLKEDFKSIMEDIRKDLHALGNRTAAL</sequence>
<evidence type="ECO:0000313" key="2">
    <source>
        <dbReference type="EMBL" id="CAH2284905.1"/>
    </source>
</evidence>
<accession>A0AAD1S0T0</accession>
<evidence type="ECO:0000256" key="1">
    <source>
        <dbReference type="SAM" id="MobiDB-lite"/>
    </source>
</evidence>
<dbReference type="AlphaFoldDB" id="A0AAD1S0T0"/>
<proteinExistence type="predicted"/>
<protein>
    <submittedName>
        <fullName evidence="2">Uncharacterized protein</fullName>
    </submittedName>
</protein>